<organism evidence="1">
    <name type="scientific">Petromyces alliaceus</name>
    <name type="common">Aspergillus alliaceus</name>
    <dbReference type="NCBI Taxonomy" id="209559"/>
    <lineage>
        <taxon>Eukaryota</taxon>
        <taxon>Fungi</taxon>
        <taxon>Dikarya</taxon>
        <taxon>Ascomycota</taxon>
        <taxon>Pezizomycotina</taxon>
        <taxon>Eurotiomycetes</taxon>
        <taxon>Eurotiomycetidae</taxon>
        <taxon>Eurotiales</taxon>
        <taxon>Aspergillaceae</taxon>
        <taxon>Aspergillus</taxon>
        <taxon>Aspergillus subgen. Circumdati</taxon>
    </lineage>
</organism>
<dbReference type="Proteomes" id="UP000326877">
    <property type="component" value="Unassembled WGS sequence"/>
</dbReference>
<gene>
    <name evidence="1" type="ORF">BDV23DRAFT_117060</name>
</gene>
<dbReference type="EMBL" id="ML735220">
    <property type="protein sequence ID" value="KAE8395136.1"/>
    <property type="molecule type" value="Genomic_DNA"/>
</dbReference>
<sequence>MHPVRNGHIRRLMINSCIDQRLALSIIHAIASAKQRRPSPVNKLTIRVCGKGVSRDFESLVDMFSARWVVERDPCPDHRKDIRATESHISERTGKRRREHLQPWLEKYFYRIWPKYRRQLRESQVKSSSRRGKRREEATSVWWRH</sequence>
<reference evidence="1" key="1">
    <citation type="submission" date="2019-04" db="EMBL/GenBank/DDBJ databases">
        <title>Friends and foes A comparative genomics studyof 23 Aspergillus species from section Flavi.</title>
        <authorList>
            <consortium name="DOE Joint Genome Institute"/>
            <person name="Kjaerbolling I."/>
            <person name="Vesth T."/>
            <person name="Frisvad J.C."/>
            <person name="Nybo J.L."/>
            <person name="Theobald S."/>
            <person name="Kildgaard S."/>
            <person name="Isbrandt T."/>
            <person name="Kuo A."/>
            <person name="Sato A."/>
            <person name="Lyhne E.K."/>
            <person name="Kogle M.E."/>
            <person name="Wiebenga A."/>
            <person name="Kun R.S."/>
            <person name="Lubbers R.J."/>
            <person name="Makela M.R."/>
            <person name="Barry K."/>
            <person name="Chovatia M."/>
            <person name="Clum A."/>
            <person name="Daum C."/>
            <person name="Haridas S."/>
            <person name="He G."/>
            <person name="LaButti K."/>
            <person name="Lipzen A."/>
            <person name="Mondo S."/>
            <person name="Riley R."/>
            <person name="Salamov A."/>
            <person name="Simmons B.A."/>
            <person name="Magnuson J.K."/>
            <person name="Henrissat B."/>
            <person name="Mortensen U.H."/>
            <person name="Larsen T.O."/>
            <person name="Devries R.P."/>
            <person name="Grigoriev I.V."/>
            <person name="Machida M."/>
            <person name="Baker S.E."/>
            <person name="Andersen M.R."/>
        </authorList>
    </citation>
    <scope>NUCLEOTIDE SEQUENCE [LARGE SCALE GENOMIC DNA]</scope>
    <source>
        <strain evidence="1">IBT 14317</strain>
    </source>
</reference>
<accession>A0A5N7CLQ2</accession>
<name>A0A5N7CLQ2_PETAA</name>
<proteinExistence type="predicted"/>
<dbReference type="OrthoDB" id="3945550at2759"/>
<dbReference type="AlphaFoldDB" id="A0A5N7CLQ2"/>
<evidence type="ECO:0000313" key="1">
    <source>
        <dbReference type="EMBL" id="KAE8395136.1"/>
    </source>
</evidence>
<protein>
    <submittedName>
        <fullName evidence="1">Uncharacterized protein</fullName>
    </submittedName>
</protein>